<organism evidence="6 7">
    <name type="scientific">Cytospora paraplurivora</name>
    <dbReference type="NCBI Taxonomy" id="2898453"/>
    <lineage>
        <taxon>Eukaryota</taxon>
        <taxon>Fungi</taxon>
        <taxon>Dikarya</taxon>
        <taxon>Ascomycota</taxon>
        <taxon>Pezizomycotina</taxon>
        <taxon>Sordariomycetes</taxon>
        <taxon>Sordariomycetidae</taxon>
        <taxon>Diaporthales</taxon>
        <taxon>Cytosporaceae</taxon>
        <taxon>Cytospora</taxon>
    </lineage>
</organism>
<dbReference type="InterPro" id="IPR051799">
    <property type="entry name" value="NADH_flavin_oxidoreductase"/>
</dbReference>
<evidence type="ECO:0000256" key="3">
    <source>
        <dbReference type="ARBA" id="ARBA00022643"/>
    </source>
</evidence>
<dbReference type="GO" id="GO:0016491">
    <property type="term" value="F:oxidoreductase activity"/>
    <property type="evidence" value="ECO:0007669"/>
    <property type="project" value="UniProtKB-KW"/>
</dbReference>
<evidence type="ECO:0000313" key="6">
    <source>
        <dbReference type="EMBL" id="KAK7736956.1"/>
    </source>
</evidence>
<dbReference type="PANTHER" id="PTHR43656">
    <property type="entry name" value="BINDING OXIDOREDUCTASE, PUTATIVE (AFU_ORTHOLOGUE AFUA_2G08260)-RELATED"/>
    <property type="match status" value="1"/>
</dbReference>
<gene>
    <name evidence="6" type="ORF">SLS53_006711</name>
</gene>
<sequence>MSFEQLSKPYTLPSGLVLPNRLANAAMTEQMAGPETDYLPNEALNRAYAAWAEGGWGLVLTGNVQVDSKYLGGPKDTALIDDEAKMLEAWKAWAKACKGASNGNPTVVQINHPGRQSPFGAGTRGFFEKNLAPSAIPLDLGAGILAKLASAVVFGTPKEMTVADIQDVVARFVRTAKISAEAGFDGIEIHAAHGYLLAQFLSAKSNTRTDAYGGSPTKRAQIIVEIIKAVRAATPEGFTVGIKQNSVDHQSESDLNDCIEQLKAITDAGIDFLEVSGGSYEDPSMFLGTEDSKKSDRTKAREAFFIEFAKAIRSKFPQVPLIVTGGFRSRLGMEAALEQAGCDIVGIGRPAVLNPHLPKNTIFNKEIKDEDAKVYARKIEPSWLGKLAPPAIGAGAESSWYSAQMAHMTDAKA</sequence>
<evidence type="ECO:0000256" key="1">
    <source>
        <dbReference type="ARBA" id="ARBA00005979"/>
    </source>
</evidence>
<dbReference type="EMBL" id="JAJSPL020000031">
    <property type="protein sequence ID" value="KAK7736956.1"/>
    <property type="molecule type" value="Genomic_DNA"/>
</dbReference>
<feature type="domain" description="NADH:flavin oxidoreductase/NADH oxidase N-terminal" evidence="5">
    <location>
        <begin position="8"/>
        <end position="359"/>
    </location>
</feature>
<dbReference type="Gene3D" id="3.20.20.70">
    <property type="entry name" value="Aldolase class I"/>
    <property type="match status" value="1"/>
</dbReference>
<dbReference type="InterPro" id="IPR001155">
    <property type="entry name" value="OxRdtase_FMN_N"/>
</dbReference>
<dbReference type="InterPro" id="IPR013785">
    <property type="entry name" value="Aldolase_TIM"/>
</dbReference>
<dbReference type="PANTHER" id="PTHR43656:SF2">
    <property type="entry name" value="BINDING OXIDOREDUCTASE, PUTATIVE (AFU_ORTHOLOGUE AFUA_2G08260)-RELATED"/>
    <property type="match status" value="1"/>
</dbReference>
<comment type="caution">
    <text evidence="6">The sequence shown here is derived from an EMBL/GenBank/DDBJ whole genome shotgun (WGS) entry which is preliminary data.</text>
</comment>
<dbReference type="CDD" id="cd04733">
    <property type="entry name" value="OYE_like_2_FMN"/>
    <property type="match status" value="1"/>
</dbReference>
<keyword evidence="7" id="KW-1185">Reference proteome</keyword>
<keyword evidence="3" id="KW-0288">FMN</keyword>
<reference evidence="6 7" key="1">
    <citation type="journal article" date="2023" name="PLoS ONE">
        <title>Cytospora paraplurivora sp. nov. isolated from orchards with fruit tree decline syndrome in Ontario, Canada.</title>
        <authorList>
            <person name="Ilyukhin E."/>
            <person name="Nguyen H.D.T."/>
            <person name="Castle A.J."/>
            <person name="Ellouze W."/>
        </authorList>
    </citation>
    <scope>NUCLEOTIDE SEQUENCE [LARGE SCALE GENOMIC DNA]</scope>
    <source>
        <strain evidence="6 7">FDS-564</strain>
    </source>
</reference>
<evidence type="ECO:0000313" key="7">
    <source>
        <dbReference type="Proteomes" id="UP001320245"/>
    </source>
</evidence>
<dbReference type="Pfam" id="PF00724">
    <property type="entry name" value="Oxidored_FMN"/>
    <property type="match status" value="1"/>
</dbReference>
<evidence type="ECO:0000259" key="5">
    <source>
        <dbReference type="Pfam" id="PF00724"/>
    </source>
</evidence>
<evidence type="ECO:0000256" key="2">
    <source>
        <dbReference type="ARBA" id="ARBA00022630"/>
    </source>
</evidence>
<evidence type="ECO:0000256" key="4">
    <source>
        <dbReference type="ARBA" id="ARBA00023002"/>
    </source>
</evidence>
<proteinExistence type="inferred from homology"/>
<name>A0AAN9U4W7_9PEZI</name>
<keyword evidence="4" id="KW-0560">Oxidoreductase</keyword>
<keyword evidence="2" id="KW-0285">Flavoprotein</keyword>
<accession>A0AAN9U4W7</accession>
<dbReference type="AlphaFoldDB" id="A0AAN9U4W7"/>
<dbReference type="GO" id="GO:0010181">
    <property type="term" value="F:FMN binding"/>
    <property type="evidence" value="ECO:0007669"/>
    <property type="project" value="InterPro"/>
</dbReference>
<protein>
    <recommendedName>
        <fullName evidence="5">NADH:flavin oxidoreductase/NADH oxidase N-terminal domain-containing protein</fullName>
    </recommendedName>
</protein>
<comment type="similarity">
    <text evidence="1">Belongs to the NADH:flavin oxidoreductase/NADH oxidase family.</text>
</comment>
<dbReference type="SUPFAM" id="SSF51395">
    <property type="entry name" value="FMN-linked oxidoreductases"/>
    <property type="match status" value="1"/>
</dbReference>
<dbReference type="Proteomes" id="UP001320245">
    <property type="component" value="Unassembled WGS sequence"/>
</dbReference>